<dbReference type="AlphaFoldDB" id="A0A9W9ZSG4"/>
<protein>
    <submittedName>
        <fullName evidence="8">Solute carrier 13</fullName>
    </submittedName>
</protein>
<dbReference type="GO" id="GO:0005886">
    <property type="term" value="C:plasma membrane"/>
    <property type="evidence" value="ECO:0007669"/>
    <property type="project" value="TreeGrafter"/>
</dbReference>
<evidence type="ECO:0000313" key="9">
    <source>
        <dbReference type="Proteomes" id="UP001163046"/>
    </source>
</evidence>
<keyword evidence="5 7" id="KW-0472">Membrane</keyword>
<proteinExistence type="inferred from homology"/>
<dbReference type="PANTHER" id="PTHR10283">
    <property type="entry name" value="SOLUTE CARRIER FAMILY 13 MEMBER"/>
    <property type="match status" value="1"/>
</dbReference>
<feature type="transmembrane region" description="Helical" evidence="7">
    <location>
        <begin position="83"/>
        <end position="111"/>
    </location>
</feature>
<gene>
    <name evidence="8" type="primary">Indy-2_4</name>
    <name evidence="8" type="ORF">OS493_004072</name>
</gene>
<dbReference type="OrthoDB" id="6493944at2759"/>
<keyword evidence="4 7" id="KW-1133">Transmembrane helix</keyword>
<sequence>MQDLSGKMNESVDGYSNLEDGETKPLPTETGSPHLSYREQPLQVKRPSLLKRILRWRKYLILVLTPILLMPIPIAVKGTEARCAYCILIMAVYWVTEVVELAVTALLPLVLFPLLGVLGSKQVSTPYFKDTNVLFLGGLIVAVAVEQWNLHKRIALRVLLLVGAQPRRLMLGVMLTTSFLSMWISNTATTAMMVPIVEAVLGEIKNENIKDQLEKNDNENSQADEIDGVVPQRHGSFELHDMKEDQEKEEKAVTVQEAEITRENGIDDTDFPSKKDERMATVTLLQEEEENDEEETRYYNRLCKAMMLAVAYAANIGGTATLTGTGPNLVFGGQVNSLFPRSPGFSFATWFGFAFPQMVVLLFVAWVWIQLLFLKFNFRNCCRKSPRSQQKENQSTQAIRQVLVDQYRSLGPMSLPKKLSLVTSSY</sequence>
<comment type="subcellular location">
    <subcellularLocation>
        <location evidence="1">Membrane</location>
        <topology evidence="1">Multi-pass membrane protein</topology>
    </subcellularLocation>
</comment>
<dbReference type="Pfam" id="PF00939">
    <property type="entry name" value="Na_sulph_symp"/>
    <property type="match status" value="1"/>
</dbReference>
<dbReference type="EMBL" id="MU825874">
    <property type="protein sequence ID" value="KAJ7387108.1"/>
    <property type="molecule type" value="Genomic_DNA"/>
</dbReference>
<feature type="transmembrane region" description="Helical" evidence="7">
    <location>
        <begin position="59"/>
        <end position="76"/>
    </location>
</feature>
<organism evidence="8 9">
    <name type="scientific">Desmophyllum pertusum</name>
    <dbReference type="NCBI Taxonomy" id="174260"/>
    <lineage>
        <taxon>Eukaryota</taxon>
        <taxon>Metazoa</taxon>
        <taxon>Cnidaria</taxon>
        <taxon>Anthozoa</taxon>
        <taxon>Hexacorallia</taxon>
        <taxon>Scleractinia</taxon>
        <taxon>Caryophylliina</taxon>
        <taxon>Caryophylliidae</taxon>
        <taxon>Desmophyllum</taxon>
    </lineage>
</organism>
<keyword evidence="9" id="KW-1185">Reference proteome</keyword>
<feature type="transmembrane region" description="Helical" evidence="7">
    <location>
        <begin position="347"/>
        <end position="374"/>
    </location>
</feature>
<evidence type="ECO:0000256" key="4">
    <source>
        <dbReference type="ARBA" id="ARBA00022989"/>
    </source>
</evidence>
<feature type="region of interest" description="Disordered" evidence="6">
    <location>
        <begin position="1"/>
        <end position="37"/>
    </location>
</feature>
<reference evidence="8" key="1">
    <citation type="submission" date="2023-01" db="EMBL/GenBank/DDBJ databases">
        <title>Genome assembly of the deep-sea coral Lophelia pertusa.</title>
        <authorList>
            <person name="Herrera S."/>
            <person name="Cordes E."/>
        </authorList>
    </citation>
    <scope>NUCLEOTIDE SEQUENCE</scope>
    <source>
        <strain evidence="8">USNM1676648</strain>
        <tissue evidence="8">Polyp</tissue>
    </source>
</reference>
<name>A0A9W9ZSG4_9CNID</name>
<keyword evidence="3 7" id="KW-0812">Transmembrane</keyword>
<dbReference type="GO" id="GO:0005310">
    <property type="term" value="F:dicarboxylic acid transmembrane transporter activity"/>
    <property type="evidence" value="ECO:0007669"/>
    <property type="project" value="UniProtKB-ARBA"/>
</dbReference>
<evidence type="ECO:0000313" key="8">
    <source>
        <dbReference type="EMBL" id="KAJ7387108.1"/>
    </source>
</evidence>
<evidence type="ECO:0000256" key="5">
    <source>
        <dbReference type="ARBA" id="ARBA00023136"/>
    </source>
</evidence>
<dbReference type="Proteomes" id="UP001163046">
    <property type="component" value="Unassembled WGS sequence"/>
</dbReference>
<comment type="similarity">
    <text evidence="2">Belongs to the SLC13A/DASS transporter (TC 2.A.47) family. NADC subfamily.</text>
</comment>
<feature type="transmembrane region" description="Helical" evidence="7">
    <location>
        <begin position="131"/>
        <end position="148"/>
    </location>
</feature>
<evidence type="ECO:0000256" key="2">
    <source>
        <dbReference type="ARBA" id="ARBA00006772"/>
    </source>
</evidence>
<dbReference type="PANTHER" id="PTHR10283:SF82">
    <property type="entry name" value="SOLUTE CARRIER FAMILY 13 MEMBER 2"/>
    <property type="match status" value="1"/>
</dbReference>
<dbReference type="InterPro" id="IPR001898">
    <property type="entry name" value="SLC13A/DASS"/>
</dbReference>
<evidence type="ECO:0000256" key="3">
    <source>
        <dbReference type="ARBA" id="ARBA00022692"/>
    </source>
</evidence>
<dbReference type="GO" id="GO:0015556">
    <property type="term" value="F:C4-dicarboxylate transmembrane transporter activity"/>
    <property type="evidence" value="ECO:0007669"/>
    <property type="project" value="UniProtKB-ARBA"/>
</dbReference>
<evidence type="ECO:0000256" key="7">
    <source>
        <dbReference type="SAM" id="Phobius"/>
    </source>
</evidence>
<comment type="caution">
    <text evidence="8">The sequence shown here is derived from an EMBL/GenBank/DDBJ whole genome shotgun (WGS) entry which is preliminary data.</text>
</comment>
<accession>A0A9W9ZSG4</accession>
<evidence type="ECO:0000256" key="1">
    <source>
        <dbReference type="ARBA" id="ARBA00004141"/>
    </source>
</evidence>
<evidence type="ECO:0000256" key="6">
    <source>
        <dbReference type="SAM" id="MobiDB-lite"/>
    </source>
</evidence>